<evidence type="ECO:0000313" key="8">
    <source>
        <dbReference type="EMBL" id="OGY33102.1"/>
    </source>
</evidence>
<evidence type="ECO:0000259" key="7">
    <source>
        <dbReference type="PROSITE" id="PS51352"/>
    </source>
</evidence>
<dbReference type="Gene3D" id="3.40.30.10">
    <property type="entry name" value="Glutaredoxin"/>
    <property type="match status" value="1"/>
</dbReference>
<evidence type="ECO:0000256" key="5">
    <source>
        <dbReference type="ARBA" id="ARBA00023284"/>
    </source>
</evidence>
<gene>
    <name evidence="8" type="ORF">A3D99_01435</name>
</gene>
<feature type="transmembrane region" description="Helical" evidence="6">
    <location>
        <begin position="7"/>
        <end position="27"/>
    </location>
</feature>
<protein>
    <recommendedName>
        <fullName evidence="7">Thioredoxin domain-containing protein</fullName>
    </recommendedName>
</protein>
<dbReference type="EMBL" id="MHHR01000033">
    <property type="protein sequence ID" value="OGY33102.1"/>
    <property type="molecule type" value="Genomic_DNA"/>
</dbReference>
<name>A0A1G1WZC0_9BACT</name>
<keyword evidence="6" id="KW-0812">Transmembrane</keyword>
<organism evidence="8 9">
    <name type="scientific">Candidatus Andersenbacteria bacterium RIFCSPHIGHO2_12_FULL_45_11</name>
    <dbReference type="NCBI Taxonomy" id="1797281"/>
    <lineage>
        <taxon>Bacteria</taxon>
        <taxon>Candidatus Anderseniibacteriota</taxon>
    </lineage>
</organism>
<evidence type="ECO:0000256" key="4">
    <source>
        <dbReference type="ARBA" id="ARBA00023157"/>
    </source>
</evidence>
<keyword evidence="6" id="KW-0472">Membrane</keyword>
<comment type="caution">
    <text evidence="8">The sequence shown here is derived from an EMBL/GenBank/DDBJ whole genome shotgun (WGS) entry which is preliminary data.</text>
</comment>
<evidence type="ECO:0000313" key="9">
    <source>
        <dbReference type="Proteomes" id="UP000177528"/>
    </source>
</evidence>
<keyword evidence="2" id="KW-0732">Signal</keyword>
<evidence type="ECO:0000256" key="6">
    <source>
        <dbReference type="SAM" id="Phobius"/>
    </source>
</evidence>
<dbReference type="PANTHER" id="PTHR13887:SF14">
    <property type="entry name" value="DISULFIDE BOND FORMATION PROTEIN D"/>
    <property type="match status" value="1"/>
</dbReference>
<comment type="similarity">
    <text evidence="1">Belongs to the thioredoxin family. DsbA subfamily.</text>
</comment>
<dbReference type="Pfam" id="PF13462">
    <property type="entry name" value="Thioredoxin_4"/>
    <property type="match status" value="1"/>
</dbReference>
<dbReference type="Proteomes" id="UP000177528">
    <property type="component" value="Unassembled WGS sequence"/>
</dbReference>
<reference evidence="8 9" key="1">
    <citation type="journal article" date="2016" name="Nat. Commun.">
        <title>Thousands of microbial genomes shed light on interconnected biogeochemical processes in an aquifer system.</title>
        <authorList>
            <person name="Anantharaman K."/>
            <person name="Brown C.T."/>
            <person name="Hug L.A."/>
            <person name="Sharon I."/>
            <person name="Castelle C.J."/>
            <person name="Probst A.J."/>
            <person name="Thomas B.C."/>
            <person name="Singh A."/>
            <person name="Wilkins M.J."/>
            <person name="Karaoz U."/>
            <person name="Brodie E.L."/>
            <person name="Williams K.H."/>
            <person name="Hubbard S.S."/>
            <person name="Banfield J.F."/>
        </authorList>
    </citation>
    <scope>NUCLEOTIDE SEQUENCE [LARGE SCALE GENOMIC DNA]</scope>
</reference>
<accession>A0A1G1WZC0</accession>
<dbReference type="InterPro" id="IPR036249">
    <property type="entry name" value="Thioredoxin-like_sf"/>
</dbReference>
<evidence type="ECO:0000256" key="3">
    <source>
        <dbReference type="ARBA" id="ARBA00023002"/>
    </source>
</evidence>
<dbReference type="CDD" id="cd02972">
    <property type="entry name" value="DsbA_family"/>
    <property type="match status" value="1"/>
</dbReference>
<dbReference type="InterPro" id="IPR012336">
    <property type="entry name" value="Thioredoxin-like_fold"/>
</dbReference>
<dbReference type="AlphaFoldDB" id="A0A1G1WZC0"/>
<feature type="domain" description="Thioredoxin" evidence="7">
    <location>
        <begin position="42"/>
        <end position="236"/>
    </location>
</feature>
<evidence type="ECO:0000256" key="2">
    <source>
        <dbReference type="ARBA" id="ARBA00022729"/>
    </source>
</evidence>
<keyword evidence="5" id="KW-0676">Redox-active center</keyword>
<keyword evidence="4" id="KW-1015">Disulfide bond</keyword>
<evidence type="ECO:0000256" key="1">
    <source>
        <dbReference type="ARBA" id="ARBA00005791"/>
    </source>
</evidence>
<dbReference type="GO" id="GO:0016491">
    <property type="term" value="F:oxidoreductase activity"/>
    <property type="evidence" value="ECO:0007669"/>
    <property type="project" value="UniProtKB-KW"/>
</dbReference>
<dbReference type="PROSITE" id="PS51352">
    <property type="entry name" value="THIOREDOXIN_2"/>
    <property type="match status" value="1"/>
</dbReference>
<proteinExistence type="inferred from homology"/>
<sequence>MSEQKQAMSVPMAIVIAGALVAGAVYFSNVGPKDLPAGQAGLPVPTVAPQPTRPPASLEIAPITEADHIRGDVNAPITILEYSDLECPFCKVFHQSMIRIIAEYPGKVRWVYRHAPLIQLHQKAPVEANASECAAAQGKFWEFTDVVFAATGSNDSLDLAKLADYAKQAGVADATAFKTCVDEHTFKEKVDAQLADGIKAGLQGTPFNMVIKADGTKEQLGGGVPYEQLKTIIEEL</sequence>
<keyword evidence="3" id="KW-0560">Oxidoreductase</keyword>
<keyword evidence="6" id="KW-1133">Transmembrane helix</keyword>
<dbReference type="InterPro" id="IPR013766">
    <property type="entry name" value="Thioredoxin_domain"/>
</dbReference>
<dbReference type="SUPFAM" id="SSF52833">
    <property type="entry name" value="Thioredoxin-like"/>
    <property type="match status" value="1"/>
</dbReference>
<dbReference type="PANTHER" id="PTHR13887">
    <property type="entry name" value="GLUTATHIONE S-TRANSFERASE KAPPA"/>
    <property type="match status" value="1"/>
</dbReference>